<proteinExistence type="inferred from homology"/>
<reference evidence="4 5" key="1">
    <citation type="submission" date="2016-10" db="EMBL/GenBank/DDBJ databases">
        <authorList>
            <person name="de Groot N.N."/>
        </authorList>
    </citation>
    <scope>NUCLEOTIDE SEQUENCE [LARGE SCALE GENOMIC DNA]</scope>
    <source>
        <strain evidence="4 5">DSM 1283</strain>
    </source>
</reference>
<comment type="pathway">
    <text evidence="2">Carbohydrate biosynthesis; dTDP-L-rhamnose biosynthesis.</text>
</comment>
<evidence type="ECO:0000256" key="2">
    <source>
        <dbReference type="RuleBase" id="RU364082"/>
    </source>
</evidence>
<dbReference type="EMBL" id="FOWD01000005">
    <property type="protein sequence ID" value="SFN94993.1"/>
    <property type="molecule type" value="Genomic_DNA"/>
</dbReference>
<dbReference type="GO" id="GO:0019305">
    <property type="term" value="P:dTDP-rhamnose biosynthetic process"/>
    <property type="evidence" value="ECO:0007669"/>
    <property type="project" value="UniProtKB-UniPathway"/>
</dbReference>
<feature type="domain" description="RmlD-like substrate binding" evidence="3">
    <location>
        <begin position="4"/>
        <end position="289"/>
    </location>
</feature>
<dbReference type="EC" id="1.1.1.133" evidence="2"/>
<keyword evidence="5" id="KW-1185">Reference proteome</keyword>
<dbReference type="Proteomes" id="UP000198806">
    <property type="component" value="Unassembled WGS sequence"/>
</dbReference>
<evidence type="ECO:0000313" key="4">
    <source>
        <dbReference type="EMBL" id="SFN94993.1"/>
    </source>
</evidence>
<evidence type="ECO:0000259" key="3">
    <source>
        <dbReference type="Pfam" id="PF04321"/>
    </source>
</evidence>
<dbReference type="AlphaFoldDB" id="A0A1I5D721"/>
<keyword evidence="2" id="KW-0521">NADP</keyword>
<dbReference type="GO" id="GO:0008831">
    <property type="term" value="F:dTDP-4-dehydrorhamnose reductase activity"/>
    <property type="evidence" value="ECO:0007669"/>
    <property type="project" value="UniProtKB-EC"/>
</dbReference>
<accession>A0A1I5D721</accession>
<gene>
    <name evidence="4" type="ORF">SAMN04489757_10528</name>
</gene>
<dbReference type="STRING" id="1527.SAMN04489757_10528"/>
<evidence type="ECO:0000256" key="1">
    <source>
        <dbReference type="ARBA" id="ARBA00010944"/>
    </source>
</evidence>
<dbReference type="SUPFAM" id="SSF51735">
    <property type="entry name" value="NAD(P)-binding Rossmann-fold domains"/>
    <property type="match status" value="1"/>
</dbReference>
<dbReference type="InterPro" id="IPR029903">
    <property type="entry name" value="RmlD-like-bd"/>
</dbReference>
<keyword evidence="2" id="KW-0560">Oxidoreductase</keyword>
<evidence type="ECO:0000313" key="5">
    <source>
        <dbReference type="Proteomes" id="UP000198806"/>
    </source>
</evidence>
<comment type="similarity">
    <text evidence="1 2">Belongs to the dTDP-4-dehydrorhamnose reductase family.</text>
</comment>
<protein>
    <recommendedName>
        <fullName evidence="2">dTDP-4-dehydrorhamnose reductase</fullName>
        <ecNumber evidence="2">1.1.1.133</ecNumber>
    </recommendedName>
</protein>
<dbReference type="CDD" id="cd05254">
    <property type="entry name" value="dTDP_HR_like_SDR_e"/>
    <property type="match status" value="1"/>
</dbReference>
<organism evidence="4 5">
    <name type="scientific">Anaerocolumna aminovalerica</name>
    <dbReference type="NCBI Taxonomy" id="1527"/>
    <lineage>
        <taxon>Bacteria</taxon>
        <taxon>Bacillati</taxon>
        <taxon>Bacillota</taxon>
        <taxon>Clostridia</taxon>
        <taxon>Lachnospirales</taxon>
        <taxon>Lachnospiraceae</taxon>
        <taxon>Anaerocolumna</taxon>
    </lineage>
</organism>
<dbReference type="GO" id="GO:0005829">
    <property type="term" value="C:cytosol"/>
    <property type="evidence" value="ECO:0007669"/>
    <property type="project" value="TreeGrafter"/>
</dbReference>
<dbReference type="RefSeq" id="WP_091684652.1">
    <property type="nucleotide sequence ID" value="NZ_BAABFM010000026.1"/>
</dbReference>
<comment type="function">
    <text evidence="2">Catalyzes the reduction of dTDP-6-deoxy-L-lyxo-4-hexulose to yield dTDP-L-rhamnose.</text>
</comment>
<dbReference type="UniPathway" id="UPA00124"/>
<dbReference type="InterPro" id="IPR005913">
    <property type="entry name" value="dTDP_dehydrorham_reduct"/>
</dbReference>
<dbReference type="InterPro" id="IPR036291">
    <property type="entry name" value="NAD(P)-bd_dom_sf"/>
</dbReference>
<dbReference type="PANTHER" id="PTHR10491:SF4">
    <property type="entry name" value="METHIONINE ADENOSYLTRANSFERASE 2 SUBUNIT BETA"/>
    <property type="match status" value="1"/>
</dbReference>
<dbReference type="Gene3D" id="3.90.25.10">
    <property type="entry name" value="UDP-galactose 4-epimerase, domain 1"/>
    <property type="match status" value="1"/>
</dbReference>
<name>A0A1I5D721_9FIRM</name>
<sequence length="291" mass="32791">MKKSILITGANGQLGRALNSVLKEQLDSDTIILNTSSREPTAYCPVLLDITNPLAVTNIVQDLNPDIIVNCAAHTAVDLCESEKEKAYEMNALGPKNLAVAAHAIDAKFIHISTDYVFNGEKKTPYTEEDETNPQTVYGQTKLEGERLVQNHCEKFFIIRTAWLYGEGKNFVNTMLRLAEDKVEVGVVRDQFGTPTSAQELAKAIVFLMNTENYGLYHGTCEGIATWYEFATEIYRLAGKAVKVKSLTTEEYPTPAKRPKYSVLENKKLKELDYYMKPWKDALQEYMKDKI</sequence>
<dbReference type="Pfam" id="PF04321">
    <property type="entry name" value="RmlD_sub_bind"/>
    <property type="match status" value="1"/>
</dbReference>
<dbReference type="NCBIfam" id="TIGR01214">
    <property type="entry name" value="rmlD"/>
    <property type="match status" value="1"/>
</dbReference>
<dbReference type="OrthoDB" id="9803892at2"/>
<dbReference type="Gene3D" id="3.40.50.720">
    <property type="entry name" value="NAD(P)-binding Rossmann-like Domain"/>
    <property type="match status" value="1"/>
</dbReference>
<dbReference type="FunFam" id="3.40.50.720:FF:000159">
    <property type="entry name" value="dTDP-4-dehydrorhamnose reductase"/>
    <property type="match status" value="1"/>
</dbReference>
<dbReference type="PANTHER" id="PTHR10491">
    <property type="entry name" value="DTDP-4-DEHYDRORHAMNOSE REDUCTASE"/>
    <property type="match status" value="1"/>
</dbReference>